<dbReference type="OrthoDB" id="5829915at2759"/>
<sequence length="317" mass="36690">EMDVALYVANLAVNTVIIATDIVVIYITIKTKEIAEKLILWTIFLCMGFDIAAFLNTIIHDVPSYIMDEDLYKTPQQAYLSALSIVLQWYSQLFALVVLSVLHFIAAFYPTNFRTISLRHMHMINLFIVLVSILLAVPMFTPWCGYSYSIQSHNWFFDLSKPYSYVWWIWNIVLQTICAVVMAGADVAIIWKIRVLRIAVTKRKQISSSHPTANSVTETKSNKEQRTQRINREIRLAINFLLLSACFLIMTIAWNLPLRQEMWYDLFLKFTTNLNLSKWAIYTLGNAKIRQGFLRLCRCRQIGTLTTVTVVKILPTR</sequence>
<name>A0A7I4YX82_HAECO</name>
<dbReference type="Gene3D" id="1.20.1070.10">
    <property type="entry name" value="Rhodopsin 7-helix transmembrane proteins"/>
    <property type="match status" value="1"/>
</dbReference>
<keyword evidence="1" id="KW-1133">Transmembrane helix</keyword>
<reference evidence="3" key="1">
    <citation type="submission" date="2020-12" db="UniProtKB">
        <authorList>
            <consortium name="WormBaseParasite"/>
        </authorList>
    </citation>
    <scope>IDENTIFICATION</scope>
    <source>
        <strain evidence="3">MHco3</strain>
    </source>
</reference>
<feature type="transmembrane region" description="Helical" evidence="1">
    <location>
        <begin position="236"/>
        <end position="256"/>
    </location>
</feature>
<feature type="transmembrane region" description="Helical" evidence="1">
    <location>
        <begin position="123"/>
        <end position="148"/>
    </location>
</feature>
<keyword evidence="2" id="KW-1185">Reference proteome</keyword>
<feature type="transmembrane region" description="Helical" evidence="1">
    <location>
        <begin position="38"/>
        <end position="59"/>
    </location>
</feature>
<dbReference type="Proteomes" id="UP000025227">
    <property type="component" value="Unplaced"/>
</dbReference>
<dbReference type="AlphaFoldDB" id="A0A7I4YX82"/>
<accession>A0A7I4YX82</accession>
<dbReference type="WBParaSite" id="HCON_00159530-00001">
    <property type="protein sequence ID" value="HCON_00159530-00001"/>
    <property type="gene ID" value="HCON_00159530"/>
</dbReference>
<evidence type="ECO:0000313" key="3">
    <source>
        <dbReference type="WBParaSite" id="HCON_00159530-00001"/>
    </source>
</evidence>
<organism evidence="2 3">
    <name type="scientific">Haemonchus contortus</name>
    <name type="common">Barber pole worm</name>
    <dbReference type="NCBI Taxonomy" id="6289"/>
    <lineage>
        <taxon>Eukaryota</taxon>
        <taxon>Metazoa</taxon>
        <taxon>Ecdysozoa</taxon>
        <taxon>Nematoda</taxon>
        <taxon>Chromadorea</taxon>
        <taxon>Rhabditida</taxon>
        <taxon>Rhabditina</taxon>
        <taxon>Rhabditomorpha</taxon>
        <taxon>Strongyloidea</taxon>
        <taxon>Trichostrongylidae</taxon>
        <taxon>Haemonchus</taxon>
    </lineage>
</organism>
<evidence type="ECO:0000256" key="1">
    <source>
        <dbReference type="SAM" id="Phobius"/>
    </source>
</evidence>
<proteinExistence type="predicted"/>
<feature type="transmembrane region" description="Helical" evidence="1">
    <location>
        <begin position="168"/>
        <end position="193"/>
    </location>
</feature>
<keyword evidence="1" id="KW-0472">Membrane</keyword>
<keyword evidence="1" id="KW-0812">Transmembrane</keyword>
<protein>
    <submittedName>
        <fullName evidence="3">G_PROTEIN_RECEP_F1_2 domain-containing protein</fullName>
    </submittedName>
</protein>
<evidence type="ECO:0000313" key="2">
    <source>
        <dbReference type="Proteomes" id="UP000025227"/>
    </source>
</evidence>
<feature type="transmembrane region" description="Helical" evidence="1">
    <location>
        <begin position="6"/>
        <end position="26"/>
    </location>
</feature>
<dbReference type="SUPFAM" id="SSF81321">
    <property type="entry name" value="Family A G protein-coupled receptor-like"/>
    <property type="match status" value="1"/>
</dbReference>
<feature type="transmembrane region" description="Helical" evidence="1">
    <location>
        <begin position="89"/>
        <end position="111"/>
    </location>
</feature>